<feature type="compositionally biased region" description="Basic and acidic residues" evidence="1">
    <location>
        <begin position="47"/>
        <end position="87"/>
    </location>
</feature>
<evidence type="ECO:0000256" key="1">
    <source>
        <dbReference type="SAM" id="MobiDB-lite"/>
    </source>
</evidence>
<evidence type="ECO:0000313" key="3">
    <source>
        <dbReference type="Proteomes" id="UP001163713"/>
    </source>
</evidence>
<name>A0A9E8GI64_9CAUD</name>
<gene>
    <name evidence="2" type="ORF">P2_0047</name>
</gene>
<dbReference type="EMBL" id="OP797796">
    <property type="protein sequence ID" value="UZV41003.1"/>
    <property type="molecule type" value="Genomic_DNA"/>
</dbReference>
<keyword evidence="3" id="KW-1185">Reference proteome</keyword>
<evidence type="ECO:0000313" key="2">
    <source>
        <dbReference type="EMBL" id="UZV41003.1"/>
    </source>
</evidence>
<evidence type="ECO:0008006" key="4">
    <source>
        <dbReference type="Google" id="ProtNLM"/>
    </source>
</evidence>
<sequence>MLFRNQALKYMNAAGSDGAEAGGGIPGAQQGAAPDAAAPTGPGAAKAAEEAAAKAAADKAAEDAAKAAEDAKKAEADKGKTPDRAPEPADGSIDGLITHFEQSKPALSLALTFLKDAGITTNDPAFKMAESSNDFTLLEAVLAQKGMPGTEQMVAILKAEAAANAAALEASKKETDELVQSILGEDTEAILDWAVENATADECAAIDDMLGAGGVYARAAAILLQQAYSGANVTVPSKATPPTKTAPNTQQTEVTARVFAAESQKLYEKYGNDFKQTQEYAKLSSARAAARAKGR</sequence>
<accession>A0A9E8GI64</accession>
<reference evidence="2" key="1">
    <citation type="submission" date="2022-11" db="EMBL/GenBank/DDBJ databases">
        <title>Characterization of Aeromonas phages.</title>
        <authorList>
            <person name="Nagar V."/>
            <person name="Pansare Godambe L."/>
            <person name="Tyagi A."/>
            <person name="Shashidhar R."/>
        </authorList>
    </citation>
    <scope>NUCLEOTIDE SEQUENCE</scope>
</reference>
<organism evidence="2 3">
    <name type="scientific">Aeromonas phage P2</name>
    <dbReference type="NCBI Taxonomy" id="2996101"/>
    <lineage>
        <taxon>Viruses</taxon>
        <taxon>Duplodnaviria</taxon>
        <taxon>Heunggongvirae</taxon>
        <taxon>Uroviricota</taxon>
        <taxon>Caudoviricetes</taxon>
        <taxon>Autographivirales</taxon>
        <taxon>Autonotataviridae</taxon>
        <taxon>Melnykvirinae</taxon>
        <taxon>Ahphunavirus</taxon>
        <taxon>Ahphunavirus P2</taxon>
    </lineage>
</organism>
<proteinExistence type="predicted"/>
<feature type="compositionally biased region" description="Low complexity" evidence="1">
    <location>
        <begin position="27"/>
        <end position="46"/>
    </location>
</feature>
<protein>
    <recommendedName>
        <fullName evidence="4">Scaffolding protein</fullName>
    </recommendedName>
</protein>
<dbReference type="Proteomes" id="UP001163713">
    <property type="component" value="Segment"/>
</dbReference>
<feature type="region of interest" description="Disordered" evidence="1">
    <location>
        <begin position="15"/>
        <end position="91"/>
    </location>
</feature>